<dbReference type="OrthoDB" id="5598852at2759"/>
<dbReference type="InterPro" id="IPR011009">
    <property type="entry name" value="Kinase-like_dom_sf"/>
</dbReference>
<dbReference type="RefSeq" id="XP_026608191.1">
    <property type="nucleotide sequence ID" value="XM_026742346.1"/>
</dbReference>
<accession>A0A3D8T4T5</accession>
<protein>
    <recommendedName>
        <fullName evidence="1">Aminoglycoside phosphotransferase domain-containing protein</fullName>
    </recommendedName>
</protein>
<organism evidence="2 3">
    <name type="scientific">Aspergillus mulundensis</name>
    <dbReference type="NCBI Taxonomy" id="1810919"/>
    <lineage>
        <taxon>Eukaryota</taxon>
        <taxon>Fungi</taxon>
        <taxon>Dikarya</taxon>
        <taxon>Ascomycota</taxon>
        <taxon>Pezizomycotina</taxon>
        <taxon>Eurotiomycetes</taxon>
        <taxon>Eurotiomycetidae</taxon>
        <taxon>Eurotiales</taxon>
        <taxon>Aspergillaceae</taxon>
        <taxon>Aspergillus</taxon>
        <taxon>Aspergillus subgen. Nidulantes</taxon>
    </lineage>
</organism>
<name>A0A3D8T4T5_9EURO</name>
<sequence length="336" mass="37680">MPEIINDRDLPRILSTPTKQIKFAKKLVAEQLGVTVKRGGVLRAPIQGMFSRTHFLKLSDGREIAQQFRTEPLDLASFITARKVLGCVVPEVIALESEELRKEGVWAYSLTRILGQTWLRGVAGKGAEGRVAINKSLGQVFAKGFMAATSEKAVEEHVRPHLEAILASEQEEVIAYRPHVQAMADKLDELKKFPLWIAHYDLNDVNILIDDDCNVTGLVDWELSTPLPFGAGLGRIHTIAGEYHDGEFWMPDEFEDAERAFWNGLFDGMDINVREMLEKNIDLVQDAVQLGTLLDCFFFLDGKVGFSPVSLKAFPKFLTYRIPFVRGDEGPYSSEV</sequence>
<reference evidence="2 3" key="1">
    <citation type="journal article" date="2018" name="IMA Fungus">
        <title>IMA Genome-F 9: Draft genome sequence of Annulohypoxylon stygium, Aspergillus mulundensis, Berkeleyomyces basicola (syn. Thielaviopsis basicola), Ceratocystis smalleyi, two Cercospora beticola strains, Coleophoma cylindrospora, Fusarium fracticaudum, Phialophora cf. hyalina, and Morchella septimelata.</title>
        <authorList>
            <person name="Wingfield B.D."/>
            <person name="Bills G.F."/>
            <person name="Dong Y."/>
            <person name="Huang W."/>
            <person name="Nel W.J."/>
            <person name="Swalarsk-Parry B.S."/>
            <person name="Vaghefi N."/>
            <person name="Wilken P.M."/>
            <person name="An Z."/>
            <person name="de Beer Z.W."/>
            <person name="De Vos L."/>
            <person name="Chen L."/>
            <person name="Duong T.A."/>
            <person name="Gao Y."/>
            <person name="Hammerbacher A."/>
            <person name="Kikkert J.R."/>
            <person name="Li Y."/>
            <person name="Li H."/>
            <person name="Li K."/>
            <person name="Li Q."/>
            <person name="Liu X."/>
            <person name="Ma X."/>
            <person name="Naidoo K."/>
            <person name="Pethybridge S.J."/>
            <person name="Sun J."/>
            <person name="Steenkamp E.T."/>
            <person name="van der Nest M.A."/>
            <person name="van Wyk S."/>
            <person name="Wingfield M.J."/>
            <person name="Xiong C."/>
            <person name="Yue Q."/>
            <person name="Zhang X."/>
        </authorList>
    </citation>
    <scope>NUCLEOTIDE SEQUENCE [LARGE SCALE GENOMIC DNA]</scope>
    <source>
        <strain evidence="2 3">DSM 5745</strain>
    </source>
</reference>
<gene>
    <name evidence="2" type="ORF">DSM5745_00330</name>
</gene>
<dbReference type="Pfam" id="PF01636">
    <property type="entry name" value="APH"/>
    <property type="match status" value="1"/>
</dbReference>
<evidence type="ECO:0000313" key="3">
    <source>
        <dbReference type="Proteomes" id="UP000256690"/>
    </source>
</evidence>
<evidence type="ECO:0000259" key="1">
    <source>
        <dbReference type="Pfam" id="PF01636"/>
    </source>
</evidence>
<dbReference type="EMBL" id="PVWQ01000001">
    <property type="protein sequence ID" value="RDW93008.1"/>
    <property type="molecule type" value="Genomic_DNA"/>
</dbReference>
<dbReference type="Proteomes" id="UP000256690">
    <property type="component" value="Unassembled WGS sequence"/>
</dbReference>
<dbReference type="Gene3D" id="3.90.1200.10">
    <property type="match status" value="1"/>
</dbReference>
<dbReference type="SUPFAM" id="SSF56112">
    <property type="entry name" value="Protein kinase-like (PK-like)"/>
    <property type="match status" value="1"/>
</dbReference>
<comment type="caution">
    <text evidence="2">The sequence shown here is derived from an EMBL/GenBank/DDBJ whole genome shotgun (WGS) entry which is preliminary data.</text>
</comment>
<keyword evidence="3" id="KW-1185">Reference proteome</keyword>
<dbReference type="AlphaFoldDB" id="A0A3D8T4T5"/>
<dbReference type="InterPro" id="IPR002575">
    <property type="entry name" value="Aminoglycoside_PTrfase"/>
</dbReference>
<evidence type="ECO:0000313" key="2">
    <source>
        <dbReference type="EMBL" id="RDW93008.1"/>
    </source>
</evidence>
<proteinExistence type="predicted"/>
<dbReference type="GeneID" id="38110700"/>
<dbReference type="STRING" id="1810919.A0A3D8T4T5"/>
<feature type="domain" description="Aminoglycoside phosphotransferase" evidence="1">
    <location>
        <begin position="74"/>
        <end position="237"/>
    </location>
</feature>